<protein>
    <submittedName>
        <fullName evidence="1">Uncharacterized protein</fullName>
    </submittedName>
</protein>
<dbReference type="PANTHER" id="PTHR21719">
    <property type="entry name" value="FI06402P-RELATED"/>
    <property type="match status" value="1"/>
</dbReference>
<accession>A0A834NQG5</accession>
<dbReference type="GO" id="GO:0035099">
    <property type="term" value="P:hemocyte migration"/>
    <property type="evidence" value="ECO:0007669"/>
    <property type="project" value="TreeGrafter"/>
</dbReference>
<comment type="caution">
    <text evidence="1">The sequence shown here is derived from an EMBL/GenBank/DDBJ whole genome shotgun (WGS) entry which is preliminary data.</text>
</comment>
<evidence type="ECO:0000313" key="2">
    <source>
        <dbReference type="Proteomes" id="UP000600918"/>
    </source>
</evidence>
<organism evidence="1 2">
    <name type="scientific">Vespula pensylvanica</name>
    <name type="common">Western yellow jacket</name>
    <name type="synonym">Wasp</name>
    <dbReference type="NCBI Taxonomy" id="30213"/>
    <lineage>
        <taxon>Eukaryota</taxon>
        <taxon>Metazoa</taxon>
        <taxon>Ecdysozoa</taxon>
        <taxon>Arthropoda</taxon>
        <taxon>Hexapoda</taxon>
        <taxon>Insecta</taxon>
        <taxon>Pterygota</taxon>
        <taxon>Neoptera</taxon>
        <taxon>Endopterygota</taxon>
        <taxon>Hymenoptera</taxon>
        <taxon>Apocrita</taxon>
        <taxon>Aculeata</taxon>
        <taxon>Vespoidea</taxon>
        <taxon>Vespidae</taxon>
        <taxon>Vespinae</taxon>
        <taxon>Vespula</taxon>
    </lineage>
</organism>
<evidence type="ECO:0000313" key="1">
    <source>
        <dbReference type="EMBL" id="KAF7415668.1"/>
    </source>
</evidence>
<dbReference type="AlphaFoldDB" id="A0A834NQG5"/>
<sequence length="245" mass="28578">MRASRSSFVIATPPPRDSINVIVMRLIGGTFESTITAFCSASLLSSSKQLDRAPCLSQWQDNYSSRYLRIMFPDALFFLNVFIEVIEARNDLRMTNVVGTSVVEKLSFYNHTECECREKTEYDTNEKSLEQRFYRHHQLSPQPQNMRRAPPRKSCRCPSEFTPKITPDGECQCYCYEHNQNCIKTKRGKGYFSLSDRLCIQNNECAIPICEYGEYMRREGKCPRKRDKFDAIANFGMNFNHRYRS</sequence>
<proteinExistence type="predicted"/>
<reference evidence="1" key="1">
    <citation type="journal article" date="2020" name="G3 (Bethesda)">
        <title>High-Quality Assemblies for Three Invasive Social Wasps from the &lt;i&gt;Vespula&lt;/i&gt; Genus.</title>
        <authorList>
            <person name="Harrop T.W.R."/>
            <person name="Guhlin J."/>
            <person name="McLaughlin G.M."/>
            <person name="Permina E."/>
            <person name="Stockwell P."/>
            <person name="Gilligan J."/>
            <person name="Le Lec M.F."/>
            <person name="Gruber M.A.M."/>
            <person name="Quinn O."/>
            <person name="Lovegrove M."/>
            <person name="Duncan E.J."/>
            <person name="Remnant E.J."/>
            <person name="Van Eeckhoven J."/>
            <person name="Graham B."/>
            <person name="Knapp R.A."/>
            <person name="Langford K.W."/>
            <person name="Kronenberg Z."/>
            <person name="Press M.O."/>
            <person name="Eacker S.M."/>
            <person name="Wilson-Rankin E.E."/>
            <person name="Purcell J."/>
            <person name="Lester P.J."/>
            <person name="Dearden P.K."/>
        </authorList>
    </citation>
    <scope>NUCLEOTIDE SEQUENCE</scope>
    <source>
        <strain evidence="1">Volc-1</strain>
    </source>
</reference>
<name>A0A834NQG5_VESPE</name>
<gene>
    <name evidence="1" type="ORF">H0235_012260</name>
</gene>
<dbReference type="EMBL" id="JACSDY010000011">
    <property type="protein sequence ID" value="KAF7415668.1"/>
    <property type="molecule type" value="Genomic_DNA"/>
</dbReference>
<dbReference type="PANTHER" id="PTHR21719:SF1">
    <property type="entry name" value="FI06402P-RELATED"/>
    <property type="match status" value="1"/>
</dbReference>
<dbReference type="Proteomes" id="UP000600918">
    <property type="component" value="Unassembled WGS sequence"/>
</dbReference>
<keyword evidence="2" id="KW-1185">Reference proteome</keyword>